<keyword evidence="2" id="KW-0732">Signal</keyword>
<evidence type="ECO:0000256" key="1">
    <source>
        <dbReference type="ARBA" id="ARBA00004613"/>
    </source>
</evidence>
<dbReference type="Pfam" id="PF01522">
    <property type="entry name" value="Polysacc_deac_1"/>
    <property type="match status" value="1"/>
</dbReference>
<dbReference type="Gene3D" id="3.20.20.370">
    <property type="entry name" value="Glycoside hydrolase/deacetylase"/>
    <property type="match status" value="1"/>
</dbReference>
<protein>
    <submittedName>
        <fullName evidence="4">Polysaccharide deacetylase</fullName>
    </submittedName>
</protein>
<accession>A0A1M6Q605</accession>
<evidence type="ECO:0000313" key="4">
    <source>
        <dbReference type="EMBL" id="SHK15615.1"/>
    </source>
</evidence>
<dbReference type="GO" id="GO:0016810">
    <property type="term" value="F:hydrolase activity, acting on carbon-nitrogen (but not peptide) bonds"/>
    <property type="evidence" value="ECO:0007669"/>
    <property type="project" value="InterPro"/>
</dbReference>
<dbReference type="CDD" id="cd10918">
    <property type="entry name" value="CE4_NodB_like_5s_6s"/>
    <property type="match status" value="1"/>
</dbReference>
<dbReference type="OrthoDB" id="9778320at2"/>
<dbReference type="GO" id="GO:0005975">
    <property type="term" value="P:carbohydrate metabolic process"/>
    <property type="evidence" value="ECO:0007669"/>
    <property type="project" value="InterPro"/>
</dbReference>
<dbReference type="InterPro" id="IPR011330">
    <property type="entry name" value="Glyco_hydro/deAcase_b/a-brl"/>
</dbReference>
<dbReference type="PANTHER" id="PTHR34216">
    <property type="match status" value="1"/>
</dbReference>
<dbReference type="Proteomes" id="UP000183952">
    <property type="component" value="Unassembled WGS sequence"/>
</dbReference>
<evidence type="ECO:0000259" key="3">
    <source>
        <dbReference type="PROSITE" id="PS51677"/>
    </source>
</evidence>
<proteinExistence type="predicted"/>
<dbReference type="SUPFAM" id="SSF88713">
    <property type="entry name" value="Glycoside hydrolase/deacetylase"/>
    <property type="match status" value="1"/>
</dbReference>
<dbReference type="AlphaFoldDB" id="A0A1M6Q605"/>
<dbReference type="GO" id="GO:0005576">
    <property type="term" value="C:extracellular region"/>
    <property type="evidence" value="ECO:0007669"/>
    <property type="project" value="UniProtKB-SubCell"/>
</dbReference>
<evidence type="ECO:0000313" key="5">
    <source>
        <dbReference type="Proteomes" id="UP000183952"/>
    </source>
</evidence>
<reference evidence="4 5" key="1">
    <citation type="submission" date="2016-11" db="EMBL/GenBank/DDBJ databases">
        <authorList>
            <person name="Jaros S."/>
            <person name="Januszkiewicz K."/>
            <person name="Wedrychowicz H."/>
        </authorList>
    </citation>
    <scope>NUCLEOTIDE SEQUENCE [LARGE SCALE GENOMIC DNA]</scope>
    <source>
        <strain evidence="4 5">DSM 3090</strain>
    </source>
</reference>
<name>A0A1M6Q605_9CLOT</name>
<dbReference type="STRING" id="1121331.SAMN02745248_01909"/>
<gene>
    <name evidence="4" type="ORF">SAMN02745248_01909</name>
</gene>
<organism evidence="4 5">
    <name type="scientific">Hathewaya proteolytica DSM 3090</name>
    <dbReference type="NCBI Taxonomy" id="1121331"/>
    <lineage>
        <taxon>Bacteria</taxon>
        <taxon>Bacillati</taxon>
        <taxon>Bacillota</taxon>
        <taxon>Clostridia</taxon>
        <taxon>Eubacteriales</taxon>
        <taxon>Clostridiaceae</taxon>
        <taxon>Hathewaya</taxon>
    </lineage>
</organism>
<dbReference type="PROSITE" id="PS51677">
    <property type="entry name" value="NODB"/>
    <property type="match status" value="1"/>
</dbReference>
<evidence type="ECO:0000256" key="2">
    <source>
        <dbReference type="ARBA" id="ARBA00022729"/>
    </source>
</evidence>
<keyword evidence="5" id="KW-1185">Reference proteome</keyword>
<dbReference type="EMBL" id="FRAD01000015">
    <property type="protein sequence ID" value="SHK15615.1"/>
    <property type="molecule type" value="Genomic_DNA"/>
</dbReference>
<sequence length="293" mass="34397">MKKKYKILIAVLVLIILSLLINTIVKMKFTYNYFNRDVTKGQKEKLKEIKKLNEDISSINYNNCILEKKDVNEVRIPILMYHSISSINSMNNLMVPEEQFEQQIKWLKDNNFTPMLMDDVVKAFETGVVPKRPVAITFDDGYYDNYTDAYRILKKHKMRGTFFVVGSYVNESSMYMNEDNLKELRDNGMAIENHTFDHKRLYFKNKENQKKSIKDNMDFLKEKIQVESKYVCYPVGRYNKSTIEVGKELGTKAAVTTKQGIASLKNGILSLQRIRVKPMSLEKFKSYFEEFVE</sequence>
<feature type="domain" description="NodB homology" evidence="3">
    <location>
        <begin position="132"/>
        <end position="293"/>
    </location>
</feature>
<comment type="subcellular location">
    <subcellularLocation>
        <location evidence="1">Secreted</location>
    </subcellularLocation>
</comment>
<dbReference type="InterPro" id="IPR002509">
    <property type="entry name" value="NODB_dom"/>
</dbReference>
<dbReference type="RefSeq" id="WP_072903865.1">
    <property type="nucleotide sequence ID" value="NZ_FRAD01000015.1"/>
</dbReference>
<dbReference type="PANTHER" id="PTHR34216:SF3">
    <property type="entry name" value="POLY-BETA-1,6-N-ACETYL-D-GLUCOSAMINE N-DEACETYLASE"/>
    <property type="match status" value="1"/>
</dbReference>
<dbReference type="InterPro" id="IPR051398">
    <property type="entry name" value="Polysacch_Deacetylase"/>
</dbReference>